<keyword evidence="2" id="KW-1185">Reference proteome</keyword>
<dbReference type="Proteomes" id="UP001165960">
    <property type="component" value="Unassembled WGS sequence"/>
</dbReference>
<organism evidence="1 2">
    <name type="scientific">Entomophthora muscae</name>
    <dbReference type="NCBI Taxonomy" id="34485"/>
    <lineage>
        <taxon>Eukaryota</taxon>
        <taxon>Fungi</taxon>
        <taxon>Fungi incertae sedis</taxon>
        <taxon>Zoopagomycota</taxon>
        <taxon>Entomophthoromycotina</taxon>
        <taxon>Entomophthoromycetes</taxon>
        <taxon>Entomophthorales</taxon>
        <taxon>Entomophthoraceae</taxon>
        <taxon>Entomophthora</taxon>
    </lineage>
</organism>
<protein>
    <submittedName>
        <fullName evidence="1">Uncharacterized protein</fullName>
    </submittedName>
</protein>
<proteinExistence type="predicted"/>
<evidence type="ECO:0000313" key="1">
    <source>
        <dbReference type="EMBL" id="KAJ9050836.1"/>
    </source>
</evidence>
<sequence>MVCHHIRQVDQNQIIISVSANALLADHNNFSELGMNDHIPKPVDYASFSQVLTHWFDQIPTLYASPPKPKYPTANLTSLPKIPGRTIPNQANTMILSGS</sequence>
<dbReference type="EMBL" id="QTSX02007134">
    <property type="protein sequence ID" value="KAJ9050836.1"/>
    <property type="molecule type" value="Genomic_DNA"/>
</dbReference>
<evidence type="ECO:0000313" key="2">
    <source>
        <dbReference type="Proteomes" id="UP001165960"/>
    </source>
</evidence>
<comment type="caution">
    <text evidence="1">The sequence shown here is derived from an EMBL/GenBank/DDBJ whole genome shotgun (WGS) entry which is preliminary data.</text>
</comment>
<reference evidence="1" key="1">
    <citation type="submission" date="2022-04" db="EMBL/GenBank/DDBJ databases">
        <title>Genome of the entomopathogenic fungus Entomophthora muscae.</title>
        <authorList>
            <person name="Elya C."/>
            <person name="Lovett B.R."/>
            <person name="Lee E."/>
            <person name="Macias A.M."/>
            <person name="Hajek A.E."/>
            <person name="De Bivort B.L."/>
            <person name="Kasson M.T."/>
            <person name="De Fine Licht H.H."/>
            <person name="Stajich J.E."/>
        </authorList>
    </citation>
    <scope>NUCLEOTIDE SEQUENCE</scope>
    <source>
        <strain evidence="1">Berkeley</strain>
    </source>
</reference>
<name>A0ACC2RL84_9FUNG</name>
<gene>
    <name evidence="1" type="ORF">DSO57_1010388</name>
</gene>
<accession>A0ACC2RL84</accession>